<feature type="region of interest" description="Disordered" evidence="2">
    <location>
        <begin position="1"/>
        <end position="91"/>
    </location>
</feature>
<feature type="region of interest" description="Disordered" evidence="2">
    <location>
        <begin position="290"/>
        <end position="320"/>
    </location>
</feature>
<feature type="compositionally biased region" description="Acidic residues" evidence="2">
    <location>
        <begin position="397"/>
        <end position="431"/>
    </location>
</feature>
<dbReference type="AlphaFoldDB" id="A0A060TCD1"/>
<accession>A0A060TCD1</accession>
<dbReference type="PANTHER" id="PTHR14490">
    <property type="entry name" value="ZINC FINGER, ZZ TYPE"/>
    <property type="match status" value="1"/>
</dbReference>
<name>A0A060TCD1_BLAAD</name>
<dbReference type="InterPro" id="IPR024626">
    <property type="entry name" value="Kri1-like_C"/>
</dbReference>
<evidence type="ECO:0000259" key="3">
    <source>
        <dbReference type="Pfam" id="PF12936"/>
    </source>
</evidence>
<evidence type="ECO:0000313" key="4">
    <source>
        <dbReference type="EMBL" id="CDP38710.1"/>
    </source>
</evidence>
<feature type="domain" description="Kri1-like C-terminal" evidence="3">
    <location>
        <begin position="459"/>
        <end position="548"/>
    </location>
</feature>
<reference evidence="4" key="2">
    <citation type="submission" date="2014-06" db="EMBL/GenBank/DDBJ databases">
        <title>The complete genome of Blastobotrys (Arxula) adeninivorans LS3 - a yeast of biotechnological interest.</title>
        <authorList>
            <person name="Kunze G."/>
            <person name="Gaillardin C."/>
            <person name="Czernicka M."/>
            <person name="Durrens P."/>
            <person name="Martin T."/>
            <person name="Boer E."/>
            <person name="Gabaldon T."/>
            <person name="Cruz J."/>
            <person name="Talla E."/>
            <person name="Marck C."/>
            <person name="Goffeau A."/>
            <person name="Barbe V."/>
            <person name="Baret P."/>
            <person name="Baronian K."/>
            <person name="Beier S."/>
            <person name="Bleykasten C."/>
            <person name="Bode R."/>
            <person name="Casaregola S."/>
            <person name="Despons L."/>
            <person name="Fairhead C."/>
            <person name="Giersberg M."/>
            <person name="Gierski P."/>
            <person name="Hahnel U."/>
            <person name="Hartmann A."/>
            <person name="Jankowska D."/>
            <person name="Jubin C."/>
            <person name="Jung P."/>
            <person name="Lafontaine I."/>
            <person name="Leh-Louis V."/>
            <person name="Lemaire M."/>
            <person name="Marcet-Houben M."/>
            <person name="Mascher M."/>
            <person name="Morel G."/>
            <person name="Richard G.-F."/>
            <person name="Riechen J."/>
            <person name="Sacerdot C."/>
            <person name="Sarkar A."/>
            <person name="Savel G."/>
            <person name="Schacherer J."/>
            <person name="Sherman D."/>
            <person name="Straub M.-L."/>
            <person name="Stein N."/>
            <person name="Thierry A."/>
            <person name="Trautwein-Schult A."/>
            <person name="Westhof E."/>
            <person name="Worch S."/>
            <person name="Dujon B."/>
            <person name="Souciet J.-L."/>
            <person name="Wincker P."/>
            <person name="Scholz U."/>
            <person name="Neuveglise N."/>
        </authorList>
    </citation>
    <scope>NUCLEOTIDE SEQUENCE</scope>
    <source>
        <strain evidence="4">LS3</strain>
    </source>
</reference>
<feature type="compositionally biased region" description="Acidic residues" evidence="2">
    <location>
        <begin position="32"/>
        <end position="46"/>
    </location>
</feature>
<feature type="compositionally biased region" description="Acidic residues" evidence="2">
    <location>
        <begin position="74"/>
        <end position="91"/>
    </location>
</feature>
<comment type="similarity">
    <text evidence="1">Belongs to the KRI1 family.</text>
</comment>
<feature type="region of interest" description="Disordered" evidence="2">
    <location>
        <begin position="381"/>
        <end position="455"/>
    </location>
</feature>
<dbReference type="GO" id="GO:0000447">
    <property type="term" value="P:endonucleolytic cleavage in ITS1 to separate SSU-rRNA from 5.8S rRNA and LSU-rRNA from tricistronic rRNA transcript (SSU-rRNA, 5.8S rRNA, LSU-rRNA)"/>
    <property type="evidence" value="ECO:0007669"/>
    <property type="project" value="TreeGrafter"/>
</dbReference>
<dbReference type="InterPro" id="IPR018034">
    <property type="entry name" value="Kri1"/>
</dbReference>
<dbReference type="Pfam" id="PF05178">
    <property type="entry name" value="Kri1"/>
    <property type="match status" value="1"/>
</dbReference>
<organism evidence="4">
    <name type="scientific">Blastobotrys adeninivorans</name>
    <name type="common">Yeast</name>
    <name type="synonym">Arxula adeninivorans</name>
    <dbReference type="NCBI Taxonomy" id="409370"/>
    <lineage>
        <taxon>Eukaryota</taxon>
        <taxon>Fungi</taxon>
        <taxon>Dikarya</taxon>
        <taxon>Ascomycota</taxon>
        <taxon>Saccharomycotina</taxon>
        <taxon>Dipodascomycetes</taxon>
        <taxon>Dipodascales</taxon>
        <taxon>Trichomonascaceae</taxon>
        <taxon>Blastobotrys</taxon>
    </lineage>
</organism>
<feature type="compositionally biased region" description="Basic and acidic residues" evidence="2">
    <location>
        <begin position="383"/>
        <end position="396"/>
    </location>
</feature>
<reference evidence="4" key="1">
    <citation type="submission" date="2014-02" db="EMBL/GenBank/DDBJ databases">
        <authorList>
            <person name="Genoscope - CEA"/>
        </authorList>
    </citation>
    <scope>NUCLEOTIDE SEQUENCE</scope>
    <source>
        <strain evidence="4">LS3</strain>
    </source>
</reference>
<dbReference type="EMBL" id="HG937694">
    <property type="protein sequence ID" value="CDP38710.1"/>
    <property type="molecule type" value="Genomic_DNA"/>
</dbReference>
<feature type="compositionally biased region" description="Basic and acidic residues" evidence="2">
    <location>
        <begin position="310"/>
        <end position="320"/>
    </location>
</feature>
<evidence type="ECO:0000256" key="1">
    <source>
        <dbReference type="ARBA" id="ARBA00007473"/>
    </source>
</evidence>
<protein>
    <submittedName>
        <fullName evidence="4">ARAD1D40744p</fullName>
    </submittedName>
</protein>
<feature type="compositionally biased region" description="Basic and acidic residues" evidence="2">
    <location>
        <begin position="432"/>
        <end position="455"/>
    </location>
</feature>
<feature type="compositionally biased region" description="Basic and acidic residues" evidence="2">
    <location>
        <begin position="47"/>
        <end position="69"/>
    </location>
</feature>
<dbReference type="PANTHER" id="PTHR14490:SF5">
    <property type="entry name" value="PROTEIN KRI1 HOMOLOG"/>
    <property type="match status" value="1"/>
</dbReference>
<feature type="compositionally biased region" description="Basic and acidic residues" evidence="2">
    <location>
        <begin position="10"/>
        <end position="29"/>
    </location>
</feature>
<feature type="compositionally biased region" description="Acidic residues" evidence="2">
    <location>
        <begin position="188"/>
        <end position="198"/>
    </location>
</feature>
<feature type="region of interest" description="Disordered" evidence="2">
    <location>
        <begin position="545"/>
        <end position="573"/>
    </location>
</feature>
<dbReference type="Pfam" id="PF12936">
    <property type="entry name" value="Kri1_C"/>
    <property type="match status" value="1"/>
</dbReference>
<feature type="compositionally biased region" description="Basic residues" evidence="2">
    <location>
        <begin position="296"/>
        <end position="309"/>
    </location>
</feature>
<dbReference type="GO" id="GO:0030686">
    <property type="term" value="C:90S preribosome"/>
    <property type="evidence" value="ECO:0007669"/>
    <property type="project" value="TreeGrafter"/>
</dbReference>
<feature type="region of interest" description="Disordered" evidence="2">
    <location>
        <begin position="187"/>
        <end position="217"/>
    </location>
</feature>
<evidence type="ECO:0000256" key="2">
    <source>
        <dbReference type="SAM" id="MobiDB-lite"/>
    </source>
</evidence>
<proteinExistence type="inferred from homology"/>
<gene>
    <name evidence="4" type="ORF">GNLVRS02_ARAD1D40744g</name>
</gene>
<dbReference type="PhylomeDB" id="A0A060TCD1"/>
<sequence>MPRKKSAAKKAREEAARLAEQEKVEKKQLDFGSDEEEESGELQIDEEYAKRFQHNKEREELHRLQDKYGKNIPQEDEESSTSEEEDEFGDLVTEEVDQGINEVLRKIREGDTKELLNPKTKFFEDPEAAVAKLDYSETSKPMHLKDYQRQAILDGVQEEEENEEKPYAIQQSINKEQILSEISNMAAEAEDDEEDEDDGFLKKREVQPEIEPIDLDPTDETKFLEDFISKKAWIPTKIDKKTGKPIVPTYDEIVDETDDDDEFDDIADKFETAYNFRYEDPNAAEIVSYARDQNTIRRKHQSSRKRQREKKKEAKKQAEEKYETEINRLRKVKTKEVLSKLQQLQEAIGDEDVAKLFTEKDLEGDFMGSEWDKRMQEVFNEEFYSKKEDKPDWADRDLEEGEGYEPEEQEEGYDEQEDGEMMDVDDAEAPEEERGRSKTQIRKEEKAQKARERKEMLEKAEKIVDENLDVAIKEANISAPDNGPRFRYREVSPDSFGLTARDILLASDKDLNKYVGLKALATYRDPEKKKKDRRKFGKKKRLNEWRKSVFNDTNEPSEDAVSHVLRPNKKRKR</sequence>
<dbReference type="GO" id="GO:0005730">
    <property type="term" value="C:nucleolus"/>
    <property type="evidence" value="ECO:0007669"/>
    <property type="project" value="TreeGrafter"/>
</dbReference>